<evidence type="ECO:0000256" key="2">
    <source>
        <dbReference type="SAM" id="MobiDB-lite"/>
    </source>
</evidence>
<dbReference type="AlphaFoldDB" id="A0A086TG29"/>
<feature type="region of interest" description="Disordered" evidence="2">
    <location>
        <begin position="292"/>
        <end position="327"/>
    </location>
</feature>
<dbReference type="EMBL" id="JPKY01000004">
    <property type="protein sequence ID" value="KFH48311.1"/>
    <property type="molecule type" value="Genomic_DNA"/>
</dbReference>
<reference evidence="4" key="1">
    <citation type="journal article" date="2014" name="Genome Announc.">
        <title>Genome sequence and annotation of Acremonium chrysogenum, producer of the beta-lactam antibiotic cephalosporin C.</title>
        <authorList>
            <person name="Terfehr D."/>
            <person name="Dahlmann T.A."/>
            <person name="Specht T."/>
            <person name="Zadra I."/>
            <person name="Kuernsteiner H."/>
            <person name="Kueck U."/>
        </authorList>
    </citation>
    <scope>NUCLEOTIDE SEQUENCE [LARGE SCALE GENOMIC DNA]</scope>
    <source>
        <strain evidence="4">ATCC 11550 / CBS 779.69 / DSM 880 / IAM 14645 / JCM 23072 / IMI 49137</strain>
    </source>
</reference>
<evidence type="ECO:0000313" key="3">
    <source>
        <dbReference type="EMBL" id="KFH48311.1"/>
    </source>
</evidence>
<dbReference type="Pfam" id="PF00022">
    <property type="entry name" value="Actin"/>
    <property type="match status" value="1"/>
</dbReference>
<feature type="region of interest" description="Disordered" evidence="2">
    <location>
        <begin position="1"/>
        <end position="50"/>
    </location>
</feature>
<feature type="compositionally biased region" description="Low complexity" evidence="2">
    <location>
        <begin position="21"/>
        <end position="35"/>
    </location>
</feature>
<dbReference type="OrthoDB" id="337660at2759"/>
<dbReference type="Gene3D" id="3.30.420.40">
    <property type="match status" value="2"/>
</dbReference>
<dbReference type="Gene3D" id="3.90.640.10">
    <property type="entry name" value="Actin, Chain A, domain 4"/>
    <property type="match status" value="1"/>
</dbReference>
<accession>A0A086TG29</accession>
<dbReference type="HOGENOM" id="CLU_023246_0_0_1"/>
<dbReference type="SMART" id="SM00268">
    <property type="entry name" value="ACTIN"/>
    <property type="match status" value="1"/>
</dbReference>
<feature type="region of interest" description="Disordered" evidence="2">
    <location>
        <begin position="413"/>
        <end position="475"/>
    </location>
</feature>
<dbReference type="SUPFAM" id="SSF53067">
    <property type="entry name" value="Actin-like ATPase domain"/>
    <property type="match status" value="2"/>
</dbReference>
<keyword evidence="4" id="KW-1185">Reference proteome</keyword>
<comment type="similarity">
    <text evidence="1">Belongs to the actin family.</text>
</comment>
<evidence type="ECO:0000256" key="1">
    <source>
        <dbReference type="RuleBase" id="RU000487"/>
    </source>
</evidence>
<gene>
    <name evidence="3" type="ORF">ACRE_007610</name>
</gene>
<name>A0A086TG29_HAPC1</name>
<comment type="caution">
    <text evidence="3">The sequence shown here is derived from an EMBL/GenBank/DDBJ whole genome shotgun (WGS) entry which is preliminary data.</text>
</comment>
<dbReference type="InterPro" id="IPR004000">
    <property type="entry name" value="Actin"/>
</dbReference>
<dbReference type="STRING" id="857340.A0A086TG29"/>
<dbReference type="Proteomes" id="UP000029964">
    <property type="component" value="Unassembled WGS sequence"/>
</dbReference>
<protein>
    <submittedName>
        <fullName evidence="3">Actin-related protein-like protein</fullName>
    </submittedName>
</protein>
<evidence type="ECO:0000313" key="4">
    <source>
        <dbReference type="Proteomes" id="UP000029964"/>
    </source>
</evidence>
<dbReference type="InterPro" id="IPR043129">
    <property type="entry name" value="ATPase_NBD"/>
</dbReference>
<organism evidence="3 4">
    <name type="scientific">Hapsidospora chrysogenum (strain ATCC 11550 / CBS 779.69 / DSM 880 / IAM 14645 / JCM 23072 / IMI 49137)</name>
    <name type="common">Acremonium chrysogenum</name>
    <dbReference type="NCBI Taxonomy" id="857340"/>
    <lineage>
        <taxon>Eukaryota</taxon>
        <taxon>Fungi</taxon>
        <taxon>Dikarya</taxon>
        <taxon>Ascomycota</taxon>
        <taxon>Pezizomycotina</taxon>
        <taxon>Sordariomycetes</taxon>
        <taxon>Hypocreomycetidae</taxon>
        <taxon>Hypocreales</taxon>
        <taxon>Bionectriaceae</taxon>
        <taxon>Hapsidospora</taxon>
    </lineage>
</organism>
<sequence>MSSGQGPTLAHRSVASIRSAPTPHQQHQQQQQPSTPHTPPRAITSTYGSPSTIRADDDIIVIELGSRFVRAGFAGDSLPKATLQCGLEEQRRVGDFRSWVGGPRRTGHAWAAEHEIWRYDLREIDLGLLHDKLDRLLREAFTSSQVIRYLLIDSKPRRMALVLDSSVPLPLLSTVLDTAFDRFQTPMVSLLSSATMTAVAAGVRSALVVDIGWAETVVTSVYEYREVRSTRTVRAGRHLLEELYTKVLRSLVMGETENEADSSERVLSFDESEDIMCRLMWCRPSAFRSSQRDSAQLETVQEEQDETEAEHPKGLTEVPLTSSNPPRTIEVPFEKLADVCDDAFFDPSTPAPSFDDHELPVHTLVYQHLLQLPIDVRAICMSRIIFTGGCSNILGLKERIVDEVTATVDRRGWEPVSGKGYDQTHGNPKLRRGTAGLSPTGPASPSSETDDTQSETSSRSAANAEPESDPIEAKIFRHRDRRQPLQGQIRALHSLGPWAGASLMCQLKTSAMATIDRELWLQQGIHGASRPSEVDIKAQQRQSMGAGGLIRGSGGHHTNWTLGTWGAV</sequence>
<proteinExistence type="inferred from homology"/>
<dbReference type="PANTHER" id="PTHR11937">
    <property type="entry name" value="ACTIN"/>
    <property type="match status" value="1"/>
</dbReference>